<dbReference type="PANTHER" id="PTHR43259:SF1">
    <property type="entry name" value="N-ACETYLTRANSFERASE DOMAIN-CONTAINING PROTEIN"/>
    <property type="match status" value="1"/>
</dbReference>
<dbReference type="Pfam" id="PF00583">
    <property type="entry name" value="Acetyltransf_1"/>
    <property type="match status" value="1"/>
</dbReference>
<dbReference type="GO" id="GO:0016747">
    <property type="term" value="F:acyltransferase activity, transferring groups other than amino-acyl groups"/>
    <property type="evidence" value="ECO:0007669"/>
    <property type="project" value="InterPro"/>
</dbReference>
<dbReference type="PANTHER" id="PTHR43259">
    <property type="entry name" value="SPT10P"/>
    <property type="match status" value="1"/>
</dbReference>
<dbReference type="CDD" id="cd04301">
    <property type="entry name" value="NAT_SF"/>
    <property type="match status" value="1"/>
</dbReference>
<evidence type="ECO:0000259" key="1">
    <source>
        <dbReference type="PROSITE" id="PS51186"/>
    </source>
</evidence>
<dbReference type="SUPFAM" id="SSF55729">
    <property type="entry name" value="Acyl-CoA N-acyltransferases (Nat)"/>
    <property type="match status" value="1"/>
</dbReference>
<dbReference type="InterPro" id="IPR052829">
    <property type="entry name" value="N-acetyltransferase_domain"/>
</dbReference>
<sequence length="182" mass="21468">MIRQATISDCPTIAQLIYIVWQDMELDMVKEIPKAQVIDAIIKSCTEVTYRTYYQHIWVYEVGGEIAGCIIAYNANKELTYEQNWTTLDLPLHIKKFGSPLPVKEAKDNEYYIETVAVFDRFRRQGIATKLITYLLQQQPTLLWSLNCDKYNEQAFKLYQKVGFTYEDDITLYGHDYYHMVY</sequence>
<accession>G5JHB2</accession>
<name>G5JHB2_9STAP</name>
<dbReference type="OrthoDB" id="5319888at2"/>
<organism evidence="2 3">
    <name type="scientific">Staphylococcus simiae CCM 7213 = CCUG 51256</name>
    <dbReference type="NCBI Taxonomy" id="911238"/>
    <lineage>
        <taxon>Bacteria</taxon>
        <taxon>Bacillati</taxon>
        <taxon>Bacillota</taxon>
        <taxon>Bacilli</taxon>
        <taxon>Bacillales</taxon>
        <taxon>Staphylococcaceae</taxon>
        <taxon>Staphylococcus</taxon>
    </lineage>
</organism>
<dbReference type="EMBL" id="AEUN01000307">
    <property type="protein sequence ID" value="EHJ08460.1"/>
    <property type="molecule type" value="Genomic_DNA"/>
</dbReference>
<dbReference type="Gene3D" id="3.40.630.30">
    <property type="match status" value="1"/>
</dbReference>
<protein>
    <recommendedName>
        <fullName evidence="1">N-acetyltransferase domain-containing protein</fullName>
    </recommendedName>
</protein>
<evidence type="ECO:0000313" key="3">
    <source>
        <dbReference type="Proteomes" id="UP000005413"/>
    </source>
</evidence>
<gene>
    <name evidence="2" type="ORF">SS7213T_04205</name>
</gene>
<evidence type="ECO:0000313" key="2">
    <source>
        <dbReference type="EMBL" id="EHJ08460.1"/>
    </source>
</evidence>
<proteinExistence type="predicted"/>
<dbReference type="InterPro" id="IPR000182">
    <property type="entry name" value="GNAT_dom"/>
</dbReference>
<dbReference type="InterPro" id="IPR016181">
    <property type="entry name" value="Acyl_CoA_acyltransferase"/>
</dbReference>
<feature type="domain" description="N-acetyltransferase" evidence="1">
    <location>
        <begin position="1"/>
        <end position="182"/>
    </location>
</feature>
<reference evidence="2 3" key="1">
    <citation type="journal article" date="2012" name="BMC Genomics">
        <title>Comparative genomic analysis of the genus Staphylococcus including Staphylococcus aureus and its newly described sister species Staphylococcus simiae.</title>
        <authorList>
            <person name="Suzuki H."/>
            <person name="Lefebure T."/>
            <person name="Pavinski Bitar P."/>
            <person name="Stanhope M.J."/>
        </authorList>
    </citation>
    <scope>NUCLEOTIDE SEQUENCE [LARGE SCALE GENOMIC DNA]</scope>
    <source>
        <strain evidence="2 3">CCM 7213</strain>
    </source>
</reference>
<dbReference type="RefSeq" id="WP_002462663.1">
    <property type="nucleotide sequence ID" value="NZ_AEUN01000307.1"/>
</dbReference>
<dbReference type="PROSITE" id="PS51186">
    <property type="entry name" value="GNAT"/>
    <property type="match status" value="1"/>
</dbReference>
<dbReference type="AlphaFoldDB" id="G5JHB2"/>
<keyword evidence="3" id="KW-1185">Reference proteome</keyword>
<comment type="caution">
    <text evidence="2">The sequence shown here is derived from an EMBL/GenBank/DDBJ whole genome shotgun (WGS) entry which is preliminary data.</text>
</comment>
<dbReference type="Proteomes" id="UP000005413">
    <property type="component" value="Unassembled WGS sequence"/>
</dbReference>
<dbReference type="PATRIC" id="fig|911238.3.peg.692"/>